<dbReference type="CDD" id="cd00590">
    <property type="entry name" value="RRM_SF"/>
    <property type="match status" value="1"/>
</dbReference>
<dbReference type="GO" id="GO:0003723">
    <property type="term" value="F:RNA binding"/>
    <property type="evidence" value="ECO:0007669"/>
    <property type="project" value="UniProtKB-UniRule"/>
</dbReference>
<keyword evidence="1" id="KW-0694">RNA-binding</keyword>
<dbReference type="SUPFAM" id="SSF54928">
    <property type="entry name" value="RNA-binding domain, RBD"/>
    <property type="match status" value="1"/>
</dbReference>
<organism evidence="3 4">
    <name type="scientific">Lophiotrema nucula</name>
    <dbReference type="NCBI Taxonomy" id="690887"/>
    <lineage>
        <taxon>Eukaryota</taxon>
        <taxon>Fungi</taxon>
        <taxon>Dikarya</taxon>
        <taxon>Ascomycota</taxon>
        <taxon>Pezizomycotina</taxon>
        <taxon>Dothideomycetes</taxon>
        <taxon>Pleosporomycetidae</taxon>
        <taxon>Pleosporales</taxon>
        <taxon>Lophiotremataceae</taxon>
        <taxon>Lophiotrema</taxon>
    </lineage>
</organism>
<dbReference type="InterPro" id="IPR012677">
    <property type="entry name" value="Nucleotide-bd_a/b_plait_sf"/>
</dbReference>
<dbReference type="AlphaFoldDB" id="A0A6A5ZF20"/>
<evidence type="ECO:0000313" key="3">
    <source>
        <dbReference type="EMBL" id="KAF2117327.1"/>
    </source>
</evidence>
<gene>
    <name evidence="3" type="ORF">BDV96DRAFT_644752</name>
</gene>
<sequence length="229" mass="25306">MAAQSHPYDHQGPTGKWLLIITFPEGAKSPLNSLEVIEFGYDLKDIPNVRKNSAGAQQLTLGSVSKGPLAGCRYGTCIFRNLQDANTAFTYYKEQRALVHLVQQEPSPPNLLGCNCNPFFSKDGSHSEENSGVNAEGDFSYAGDAPTKIYLSNLPENVNPQDLKRYLDDFEPKVDCVDIVLDFKEGSSTKYSNNASVRYPSAEVAYKVLAVIKKAKYAGRSIRAKRFIE</sequence>
<name>A0A6A5ZF20_9PLEO</name>
<accession>A0A6A5ZF20</accession>
<dbReference type="EMBL" id="ML977319">
    <property type="protein sequence ID" value="KAF2117327.1"/>
    <property type="molecule type" value="Genomic_DNA"/>
</dbReference>
<proteinExistence type="predicted"/>
<dbReference type="InterPro" id="IPR000504">
    <property type="entry name" value="RRM_dom"/>
</dbReference>
<reference evidence="3" key="1">
    <citation type="journal article" date="2020" name="Stud. Mycol.">
        <title>101 Dothideomycetes genomes: a test case for predicting lifestyles and emergence of pathogens.</title>
        <authorList>
            <person name="Haridas S."/>
            <person name="Albert R."/>
            <person name="Binder M."/>
            <person name="Bloem J."/>
            <person name="Labutti K."/>
            <person name="Salamov A."/>
            <person name="Andreopoulos B."/>
            <person name="Baker S."/>
            <person name="Barry K."/>
            <person name="Bills G."/>
            <person name="Bluhm B."/>
            <person name="Cannon C."/>
            <person name="Castanera R."/>
            <person name="Culley D."/>
            <person name="Daum C."/>
            <person name="Ezra D."/>
            <person name="Gonzalez J."/>
            <person name="Henrissat B."/>
            <person name="Kuo A."/>
            <person name="Liang C."/>
            <person name="Lipzen A."/>
            <person name="Lutzoni F."/>
            <person name="Magnuson J."/>
            <person name="Mondo S."/>
            <person name="Nolan M."/>
            <person name="Ohm R."/>
            <person name="Pangilinan J."/>
            <person name="Park H.-J."/>
            <person name="Ramirez L."/>
            <person name="Alfaro M."/>
            <person name="Sun H."/>
            <person name="Tritt A."/>
            <person name="Yoshinaga Y."/>
            <person name="Zwiers L.-H."/>
            <person name="Turgeon B."/>
            <person name="Goodwin S."/>
            <person name="Spatafora J."/>
            <person name="Crous P."/>
            <person name="Grigoriev I."/>
        </authorList>
    </citation>
    <scope>NUCLEOTIDE SEQUENCE</scope>
    <source>
        <strain evidence="3">CBS 627.86</strain>
    </source>
</reference>
<protein>
    <recommendedName>
        <fullName evidence="2">RRM domain-containing protein</fullName>
    </recommendedName>
</protein>
<dbReference type="Gene3D" id="3.30.70.330">
    <property type="match status" value="1"/>
</dbReference>
<dbReference type="Proteomes" id="UP000799770">
    <property type="component" value="Unassembled WGS sequence"/>
</dbReference>
<feature type="domain" description="RRM" evidence="2">
    <location>
        <begin position="147"/>
        <end position="229"/>
    </location>
</feature>
<dbReference type="PROSITE" id="PS50102">
    <property type="entry name" value="RRM"/>
    <property type="match status" value="1"/>
</dbReference>
<evidence type="ECO:0000313" key="4">
    <source>
        <dbReference type="Proteomes" id="UP000799770"/>
    </source>
</evidence>
<dbReference type="Pfam" id="PF00076">
    <property type="entry name" value="RRM_1"/>
    <property type="match status" value="1"/>
</dbReference>
<keyword evidence="4" id="KW-1185">Reference proteome</keyword>
<evidence type="ECO:0000256" key="1">
    <source>
        <dbReference type="PROSITE-ProRule" id="PRU00176"/>
    </source>
</evidence>
<evidence type="ECO:0000259" key="2">
    <source>
        <dbReference type="PROSITE" id="PS50102"/>
    </source>
</evidence>
<dbReference type="InterPro" id="IPR035979">
    <property type="entry name" value="RBD_domain_sf"/>
</dbReference>